<sequence length="212" mass="25884">MADYRKTKYCVPFKNITINKMELLKKLKSDFPRLKNIYLKICENDKEYKMEFMKVYNYRCSYCGVSLDILNKRMFEIDHYIPKKADKFKNNNNANKIENLVLACQFCNRKKSDFLISDSEYSLLYPDNEEIKKIFYRDEKYYIKIENEYSQNETIKKFYEQLEMVGEVRRLDFLLISLLNFKKKYRNKLENLHILNELSDIIEKLKKKRNII</sequence>
<reference evidence="2 3" key="1">
    <citation type="submission" date="2017-06" db="EMBL/GenBank/DDBJ databases">
        <title>Draft genome sequence of Fusobacterium nucleatum subsp. polymorphum KCOM 1271 (=ChDC F305).</title>
        <authorList>
            <person name="Kook J.-K."/>
            <person name="Park S.-N."/>
            <person name="Lim Y.K."/>
            <person name="Roh H."/>
        </authorList>
    </citation>
    <scope>NUCLEOTIDE SEQUENCE [LARGE SCALE GENOMIC DNA]</scope>
    <source>
        <strain evidence="3">KCOM 1271 (ChDC F305)</strain>
    </source>
</reference>
<organism evidence="2 3">
    <name type="scientific">Fusobacterium nucleatum subsp. polymorphum</name>
    <name type="common">Fusobacterium polymorphum</name>
    <dbReference type="NCBI Taxonomy" id="76857"/>
    <lineage>
        <taxon>Bacteria</taxon>
        <taxon>Fusobacteriati</taxon>
        <taxon>Fusobacteriota</taxon>
        <taxon>Fusobacteriia</taxon>
        <taxon>Fusobacteriales</taxon>
        <taxon>Fusobacteriaceae</taxon>
        <taxon>Fusobacterium</taxon>
    </lineage>
</organism>
<dbReference type="AlphaFoldDB" id="A0A2C6BQD5"/>
<dbReference type="SMART" id="SM00507">
    <property type="entry name" value="HNHc"/>
    <property type="match status" value="1"/>
</dbReference>
<name>A0A2C6BQD5_FUSNP</name>
<dbReference type="Gene3D" id="1.10.30.50">
    <property type="match status" value="1"/>
</dbReference>
<evidence type="ECO:0000313" key="3">
    <source>
        <dbReference type="Proteomes" id="UP000224182"/>
    </source>
</evidence>
<dbReference type="InterPro" id="IPR003615">
    <property type="entry name" value="HNH_nuc"/>
</dbReference>
<evidence type="ECO:0000313" key="2">
    <source>
        <dbReference type="EMBL" id="PHI06324.1"/>
    </source>
</evidence>
<gene>
    <name evidence="2" type="ORF">CBG54_04455</name>
</gene>
<dbReference type="GO" id="GO:0008270">
    <property type="term" value="F:zinc ion binding"/>
    <property type="evidence" value="ECO:0007669"/>
    <property type="project" value="InterPro"/>
</dbReference>
<dbReference type="GO" id="GO:0003676">
    <property type="term" value="F:nucleic acid binding"/>
    <property type="evidence" value="ECO:0007669"/>
    <property type="project" value="InterPro"/>
</dbReference>
<proteinExistence type="predicted"/>
<dbReference type="InterPro" id="IPR002711">
    <property type="entry name" value="HNH"/>
</dbReference>
<accession>A0A2C6BQD5</accession>
<protein>
    <recommendedName>
        <fullName evidence="1">HNH nuclease domain-containing protein</fullName>
    </recommendedName>
</protein>
<comment type="caution">
    <text evidence="2">The sequence shown here is derived from an EMBL/GenBank/DDBJ whole genome shotgun (WGS) entry which is preliminary data.</text>
</comment>
<evidence type="ECO:0000259" key="1">
    <source>
        <dbReference type="SMART" id="SM00507"/>
    </source>
</evidence>
<dbReference type="Pfam" id="PF01844">
    <property type="entry name" value="HNH"/>
    <property type="match status" value="1"/>
</dbReference>
<dbReference type="Proteomes" id="UP000224182">
    <property type="component" value="Unassembled WGS sequence"/>
</dbReference>
<dbReference type="EMBL" id="NIRN01000001">
    <property type="protein sequence ID" value="PHI06324.1"/>
    <property type="molecule type" value="Genomic_DNA"/>
</dbReference>
<dbReference type="GO" id="GO:0004519">
    <property type="term" value="F:endonuclease activity"/>
    <property type="evidence" value="ECO:0007669"/>
    <property type="project" value="InterPro"/>
</dbReference>
<dbReference type="RefSeq" id="WP_098973860.1">
    <property type="nucleotide sequence ID" value="NZ_CP077110.1"/>
</dbReference>
<feature type="domain" description="HNH nuclease" evidence="1">
    <location>
        <begin position="49"/>
        <end position="109"/>
    </location>
</feature>